<evidence type="ECO:0000313" key="2">
    <source>
        <dbReference type="EMBL" id="KYN34850.1"/>
    </source>
</evidence>
<feature type="compositionally biased region" description="Pro residues" evidence="1">
    <location>
        <begin position="32"/>
        <end position="44"/>
    </location>
</feature>
<feature type="compositionally biased region" description="Basic and acidic residues" evidence="1">
    <location>
        <begin position="15"/>
        <end position="31"/>
    </location>
</feature>
<dbReference type="EMBL" id="KQ981855">
    <property type="protein sequence ID" value="KYN34850.1"/>
    <property type="molecule type" value="Genomic_DNA"/>
</dbReference>
<dbReference type="Proteomes" id="UP000078541">
    <property type="component" value="Unassembled WGS sequence"/>
</dbReference>
<name>A0A195F2Q1_9HYME</name>
<keyword evidence="3" id="KW-1185">Reference proteome</keyword>
<proteinExistence type="predicted"/>
<feature type="compositionally biased region" description="Basic and acidic residues" evidence="1">
    <location>
        <begin position="58"/>
        <end position="67"/>
    </location>
</feature>
<accession>A0A195F2Q1</accession>
<reference evidence="2 3" key="1">
    <citation type="submission" date="2016-03" db="EMBL/GenBank/DDBJ databases">
        <title>Trachymyrmex septentrionalis WGS genome.</title>
        <authorList>
            <person name="Nygaard S."/>
            <person name="Hu H."/>
            <person name="Boomsma J."/>
            <person name="Zhang G."/>
        </authorList>
    </citation>
    <scope>NUCLEOTIDE SEQUENCE [LARGE SCALE GENOMIC DNA]</scope>
    <source>
        <strain evidence="2">Tsep2-gDNA-1</strain>
        <tissue evidence="2">Whole body</tissue>
    </source>
</reference>
<gene>
    <name evidence="2" type="ORF">ALC56_10818</name>
</gene>
<organism evidence="2 3">
    <name type="scientific">Trachymyrmex septentrionalis</name>
    <dbReference type="NCBI Taxonomy" id="34720"/>
    <lineage>
        <taxon>Eukaryota</taxon>
        <taxon>Metazoa</taxon>
        <taxon>Ecdysozoa</taxon>
        <taxon>Arthropoda</taxon>
        <taxon>Hexapoda</taxon>
        <taxon>Insecta</taxon>
        <taxon>Pterygota</taxon>
        <taxon>Neoptera</taxon>
        <taxon>Endopterygota</taxon>
        <taxon>Hymenoptera</taxon>
        <taxon>Apocrita</taxon>
        <taxon>Aculeata</taxon>
        <taxon>Formicoidea</taxon>
        <taxon>Formicidae</taxon>
        <taxon>Myrmicinae</taxon>
        <taxon>Trachymyrmex</taxon>
    </lineage>
</organism>
<protein>
    <submittedName>
        <fullName evidence="2">Uncharacterized protein</fullName>
    </submittedName>
</protein>
<feature type="region of interest" description="Disordered" evidence="1">
    <location>
        <begin position="15"/>
        <end position="79"/>
    </location>
</feature>
<sequence>MRPVIFVCVHVEKREREREGTVGKRLNREKPAPVPLAPPPPPPSLFLRHYSSTSSERAAPRHAETARRNAVRYNGSGLS</sequence>
<dbReference type="AlphaFoldDB" id="A0A195F2Q1"/>
<evidence type="ECO:0000313" key="3">
    <source>
        <dbReference type="Proteomes" id="UP000078541"/>
    </source>
</evidence>
<evidence type="ECO:0000256" key="1">
    <source>
        <dbReference type="SAM" id="MobiDB-lite"/>
    </source>
</evidence>